<evidence type="ECO:0000313" key="2">
    <source>
        <dbReference type="EMBL" id="GAG82273.1"/>
    </source>
</evidence>
<protein>
    <recommendedName>
        <fullName evidence="1">DUF3786 domain-containing protein</fullName>
    </recommendedName>
</protein>
<feature type="non-terminal residue" evidence="2">
    <location>
        <position position="1"/>
    </location>
</feature>
<gene>
    <name evidence="2" type="ORF">S01H4_29693</name>
</gene>
<organism evidence="2">
    <name type="scientific">marine sediment metagenome</name>
    <dbReference type="NCBI Taxonomy" id="412755"/>
    <lineage>
        <taxon>unclassified sequences</taxon>
        <taxon>metagenomes</taxon>
        <taxon>ecological metagenomes</taxon>
    </lineage>
</organism>
<dbReference type="InterPro" id="IPR024264">
    <property type="entry name" value="DUF3786"/>
</dbReference>
<name>X1BDR3_9ZZZZ</name>
<feature type="domain" description="DUF3786" evidence="1">
    <location>
        <begin position="2"/>
        <end position="175"/>
    </location>
</feature>
<accession>X1BDR3</accession>
<reference evidence="2" key="1">
    <citation type="journal article" date="2014" name="Front. Microbiol.">
        <title>High frequency of phylogenetically diverse reductive dehalogenase-homologous genes in deep subseafloor sedimentary metagenomes.</title>
        <authorList>
            <person name="Kawai M."/>
            <person name="Futagami T."/>
            <person name="Toyoda A."/>
            <person name="Takaki Y."/>
            <person name="Nishi S."/>
            <person name="Hori S."/>
            <person name="Arai W."/>
            <person name="Tsubouchi T."/>
            <person name="Morono Y."/>
            <person name="Uchiyama I."/>
            <person name="Ito T."/>
            <person name="Fujiyama A."/>
            <person name="Inagaki F."/>
            <person name="Takami H."/>
        </authorList>
    </citation>
    <scope>NUCLEOTIDE SEQUENCE</scope>
    <source>
        <strain evidence="2">Expedition CK06-06</strain>
    </source>
</reference>
<comment type="caution">
    <text evidence="2">The sequence shown here is derived from an EMBL/GenBank/DDBJ whole genome shotgun (WGS) entry which is preliminary data.</text>
</comment>
<proteinExistence type="predicted"/>
<evidence type="ECO:0000259" key="1">
    <source>
        <dbReference type="Pfam" id="PF12654"/>
    </source>
</evidence>
<dbReference type="EMBL" id="BART01015267">
    <property type="protein sequence ID" value="GAG82273.1"/>
    <property type="molecule type" value="Genomic_DNA"/>
</dbReference>
<dbReference type="AlphaFoldDB" id="X1BDR3"/>
<sequence length="183" mass="21002">DISKKSDVSYITTKEGHKQIVIPYLNREIIVDMNDKNIYWSDNMEKIDLHLSVITIHYLLGCTSREIGEGWISYREIPDALFYAKTIPSTLSPLVKIFSEEPNRLLLTAKKLNGENISTGDMGIVLKPFPKYPVLFVFYKADEEFPTNANVLYDKSVKNLLSAEEVKVLTIFLIKELIMVIDR</sequence>
<dbReference type="Pfam" id="PF12654">
    <property type="entry name" value="DUF3786"/>
    <property type="match status" value="1"/>
</dbReference>